<feature type="binding site" evidence="4">
    <location>
        <position position="191"/>
    </location>
    <ligand>
        <name>3-amino-2-oxopropyl phosphate</name>
        <dbReference type="ChEBI" id="CHEBI:57279"/>
    </ligand>
</feature>
<dbReference type="PANTHER" id="PTHR30456">
    <property type="entry name" value="PYRIDOXINE 5'-PHOSPHATE SYNTHASE"/>
    <property type="match status" value="1"/>
</dbReference>
<keyword evidence="2 4" id="KW-0808">Transferase</keyword>
<evidence type="ECO:0000256" key="1">
    <source>
        <dbReference type="ARBA" id="ARBA00022490"/>
    </source>
</evidence>
<feature type="binding site" evidence="4">
    <location>
        <position position="50"/>
    </location>
    <ligand>
        <name>1-deoxy-D-xylulose 5-phosphate</name>
        <dbReference type="ChEBI" id="CHEBI:57792"/>
    </ligand>
</feature>
<dbReference type="NCBIfam" id="TIGR00559">
    <property type="entry name" value="pdxJ"/>
    <property type="match status" value="1"/>
</dbReference>
<dbReference type="Pfam" id="PF03740">
    <property type="entry name" value="PdxJ"/>
    <property type="match status" value="1"/>
</dbReference>
<dbReference type="RefSeq" id="WP_345156977.1">
    <property type="nucleotide sequence ID" value="NZ_BAABHC010000003.1"/>
</dbReference>
<keyword evidence="3 4" id="KW-0664">Pyridoxine biosynthesis</keyword>
<accession>A0ABP8LAY5</accession>
<dbReference type="NCBIfam" id="NF003625">
    <property type="entry name" value="PRK05265.1-3"/>
    <property type="match status" value="1"/>
</dbReference>
<dbReference type="Proteomes" id="UP001500552">
    <property type="component" value="Unassembled WGS sequence"/>
</dbReference>
<dbReference type="InterPro" id="IPR004569">
    <property type="entry name" value="PyrdxlP_synth_PdxJ"/>
</dbReference>
<keyword evidence="7" id="KW-1185">Reference proteome</keyword>
<dbReference type="PANTHER" id="PTHR30456:SF0">
    <property type="entry name" value="PYRIDOXINE 5'-PHOSPHATE SYNTHASE"/>
    <property type="match status" value="1"/>
</dbReference>
<comment type="similarity">
    <text evidence="4">Belongs to the PNP synthase family.</text>
</comment>
<gene>
    <name evidence="4" type="primary">pdxJ</name>
    <name evidence="6" type="ORF">GCM10023188_08130</name>
</gene>
<evidence type="ECO:0000313" key="7">
    <source>
        <dbReference type="Proteomes" id="UP001500552"/>
    </source>
</evidence>
<organism evidence="6 7">
    <name type="scientific">Pontibacter saemangeumensis</name>
    <dbReference type="NCBI Taxonomy" id="1084525"/>
    <lineage>
        <taxon>Bacteria</taxon>
        <taxon>Pseudomonadati</taxon>
        <taxon>Bacteroidota</taxon>
        <taxon>Cytophagia</taxon>
        <taxon>Cytophagales</taxon>
        <taxon>Hymenobacteraceae</taxon>
        <taxon>Pontibacter</taxon>
    </lineage>
</organism>
<feature type="binding site" evidence="4">
    <location>
        <position position="100"/>
    </location>
    <ligand>
        <name>1-deoxy-D-xylulose 5-phosphate</name>
        <dbReference type="ChEBI" id="CHEBI:57792"/>
    </ligand>
</feature>
<dbReference type="CDD" id="cd00003">
    <property type="entry name" value="PNPsynthase"/>
    <property type="match status" value="1"/>
</dbReference>
<feature type="site" description="Transition state stabilizer" evidence="4">
    <location>
        <position position="151"/>
    </location>
</feature>
<name>A0ABP8LAY5_9BACT</name>
<dbReference type="EC" id="2.6.99.2" evidence="4 5"/>
<comment type="caution">
    <text evidence="4">Lacks conserved residue(s) required for the propagation of feature annotation.</text>
</comment>
<comment type="subcellular location">
    <subcellularLocation>
        <location evidence="4">Cytoplasm</location>
    </subcellularLocation>
</comment>
<feature type="binding site" evidence="4">
    <location>
        <position position="18"/>
    </location>
    <ligand>
        <name>3-amino-2-oxopropyl phosphate</name>
        <dbReference type="ChEBI" id="CHEBI:57279"/>
    </ligand>
</feature>
<sequence>MTKLSVNINKIATLRNARGGDRPNVVQVAKDCERFGAQGITVHPRPDERHIRYRDVYDLKEIVTTEFNIEGNPTPDFIKLVKDVKPEQVTLVPDAPDAITSNAGWDTIRHKDFLTQTILELKEHGTRVSIFVDPKEEMVEGAALVETDRIELYTEAYAKGYHANREQAIAPYIKAAHKAQALGLGINAGHDLDLDNLKYLKNNLPGLAEVSIGHALICDALYFGLENTIQLYLRQLK</sequence>
<comment type="catalytic activity">
    <reaction evidence="4">
        <text>3-amino-2-oxopropyl phosphate + 1-deoxy-D-xylulose 5-phosphate = pyridoxine 5'-phosphate + phosphate + 2 H2O + H(+)</text>
        <dbReference type="Rhea" id="RHEA:15265"/>
        <dbReference type="ChEBI" id="CHEBI:15377"/>
        <dbReference type="ChEBI" id="CHEBI:15378"/>
        <dbReference type="ChEBI" id="CHEBI:43474"/>
        <dbReference type="ChEBI" id="CHEBI:57279"/>
        <dbReference type="ChEBI" id="CHEBI:57792"/>
        <dbReference type="ChEBI" id="CHEBI:58589"/>
        <dbReference type="EC" id="2.6.99.2"/>
    </reaction>
</comment>
<feature type="binding site" evidence="4">
    <location>
        <position position="45"/>
    </location>
    <ligand>
        <name>1-deoxy-D-xylulose 5-phosphate</name>
        <dbReference type="ChEBI" id="CHEBI:57792"/>
    </ligand>
</feature>
<dbReference type="InterPro" id="IPR013785">
    <property type="entry name" value="Aldolase_TIM"/>
</dbReference>
<dbReference type="Gene3D" id="3.20.20.70">
    <property type="entry name" value="Aldolase class I"/>
    <property type="match status" value="1"/>
</dbReference>
<comment type="pathway">
    <text evidence="4">Cofactor biosynthesis; pyridoxine 5'-phosphate biosynthesis; pyridoxine 5'-phosphate from D-erythrose 4-phosphate: step 5/5.</text>
</comment>
<feature type="active site" description="Proton acceptor" evidence="4">
    <location>
        <position position="70"/>
    </location>
</feature>
<reference evidence="7" key="1">
    <citation type="journal article" date="2019" name="Int. J. Syst. Evol. Microbiol.">
        <title>The Global Catalogue of Microorganisms (GCM) 10K type strain sequencing project: providing services to taxonomists for standard genome sequencing and annotation.</title>
        <authorList>
            <consortium name="The Broad Institute Genomics Platform"/>
            <consortium name="The Broad Institute Genome Sequencing Center for Infectious Disease"/>
            <person name="Wu L."/>
            <person name="Ma J."/>
        </authorList>
    </citation>
    <scope>NUCLEOTIDE SEQUENCE [LARGE SCALE GENOMIC DNA]</scope>
    <source>
        <strain evidence="7">JCM 17926</strain>
    </source>
</reference>
<keyword evidence="1 4" id="KW-0963">Cytoplasm</keyword>
<dbReference type="EMBL" id="BAABHC010000003">
    <property type="protein sequence ID" value="GAA4426254.1"/>
    <property type="molecule type" value="Genomic_DNA"/>
</dbReference>
<dbReference type="NCBIfam" id="NF003626">
    <property type="entry name" value="PRK05265.1-4"/>
    <property type="match status" value="1"/>
</dbReference>
<evidence type="ECO:0000256" key="5">
    <source>
        <dbReference type="NCBIfam" id="TIGR00559"/>
    </source>
</evidence>
<evidence type="ECO:0000313" key="6">
    <source>
        <dbReference type="EMBL" id="GAA4426254.1"/>
    </source>
</evidence>
<comment type="function">
    <text evidence="4">Catalyzes the complicated ring closure reaction between the two acyclic compounds 1-deoxy-D-xylulose-5-phosphate (DXP) and 3-amino-2-oxopropyl phosphate (1-amino-acetone-3-phosphate or AAP) to form pyridoxine 5'-phosphate (PNP) and inorganic phosphate.</text>
</comment>
<proteinExistence type="inferred from homology"/>
<protein>
    <recommendedName>
        <fullName evidence="4 5">Pyridoxine 5'-phosphate synthase</fullName>
        <shortName evidence="4">PNP synthase</shortName>
        <ecNumber evidence="4 5">2.6.99.2</ecNumber>
    </recommendedName>
</protein>
<evidence type="ECO:0000256" key="2">
    <source>
        <dbReference type="ARBA" id="ARBA00022679"/>
    </source>
</evidence>
<feature type="binding site" evidence="4">
    <location>
        <begin position="213"/>
        <end position="214"/>
    </location>
    <ligand>
        <name>3-amino-2-oxopropyl phosphate</name>
        <dbReference type="ChEBI" id="CHEBI:57279"/>
    </ligand>
</feature>
<feature type="active site" description="Proton donor" evidence="4">
    <location>
        <position position="190"/>
    </location>
</feature>
<evidence type="ECO:0000256" key="3">
    <source>
        <dbReference type="ARBA" id="ARBA00023096"/>
    </source>
</evidence>
<feature type="binding site" evidence="4">
    <location>
        <position position="7"/>
    </location>
    <ligand>
        <name>3-amino-2-oxopropyl phosphate</name>
        <dbReference type="ChEBI" id="CHEBI:57279"/>
    </ligand>
</feature>
<dbReference type="HAMAP" id="MF_00279">
    <property type="entry name" value="PdxJ"/>
    <property type="match status" value="1"/>
</dbReference>
<evidence type="ECO:0000256" key="4">
    <source>
        <dbReference type="HAMAP-Rule" id="MF_00279"/>
    </source>
</evidence>
<dbReference type="InterPro" id="IPR036130">
    <property type="entry name" value="Pyridoxine-5'_phos_synth"/>
</dbReference>
<feature type="active site" description="Proton acceptor" evidence="4">
    <location>
        <position position="43"/>
    </location>
</feature>
<comment type="caution">
    <text evidence="6">The sequence shown here is derived from an EMBL/GenBank/DDBJ whole genome shotgun (WGS) entry which is preliminary data.</text>
</comment>
<comment type="subunit">
    <text evidence="4">Homooctamer; tetramer of dimers.</text>
</comment>
<dbReference type="SUPFAM" id="SSF63892">
    <property type="entry name" value="Pyridoxine 5'-phosphate synthase"/>
    <property type="match status" value="1"/>
</dbReference>